<dbReference type="GO" id="GO:0005634">
    <property type="term" value="C:nucleus"/>
    <property type="evidence" value="ECO:0007669"/>
    <property type="project" value="UniProtKB-SubCell"/>
</dbReference>
<dbReference type="SMART" id="SM00339">
    <property type="entry name" value="FH"/>
    <property type="match status" value="1"/>
</dbReference>
<reference evidence="8" key="1">
    <citation type="submission" date="2025-08" db="UniProtKB">
        <authorList>
            <consortium name="RefSeq"/>
        </authorList>
    </citation>
    <scope>IDENTIFICATION</scope>
    <source>
        <strain evidence="8">Quisiro</strain>
        <tissue evidence="8">Liver</tissue>
    </source>
</reference>
<dbReference type="InterPro" id="IPR018122">
    <property type="entry name" value="TF_fork_head_CS_1"/>
</dbReference>
<dbReference type="InParanoid" id="A0A2I4AII3"/>
<feature type="region of interest" description="Disordered" evidence="5">
    <location>
        <begin position="1"/>
        <end position="119"/>
    </location>
</feature>
<evidence type="ECO:0000313" key="7">
    <source>
        <dbReference type="Proteomes" id="UP000192220"/>
    </source>
</evidence>
<keyword evidence="4" id="KW-0539">Nucleus</keyword>
<evidence type="ECO:0000256" key="1">
    <source>
        <dbReference type="ARBA" id="ARBA00004123"/>
    </source>
</evidence>
<feature type="compositionally biased region" description="Low complexity" evidence="5">
    <location>
        <begin position="29"/>
        <end position="38"/>
    </location>
</feature>
<evidence type="ECO:0000256" key="5">
    <source>
        <dbReference type="SAM" id="MobiDB-lite"/>
    </source>
</evidence>
<dbReference type="GO" id="GO:1990837">
    <property type="term" value="F:sequence-specific double-stranded DNA binding"/>
    <property type="evidence" value="ECO:0007669"/>
    <property type="project" value="TreeGrafter"/>
</dbReference>
<dbReference type="STRING" id="52670.A0A2I4AII3"/>
<dbReference type="FunFam" id="1.10.10.10:FF:000135">
    <property type="entry name" value="forkhead box protein G1"/>
    <property type="match status" value="1"/>
</dbReference>
<dbReference type="PANTHER" id="PTHR46617:SF5">
    <property type="entry name" value="FORKHEAD BOX PROTEIN G1"/>
    <property type="match status" value="1"/>
</dbReference>
<dbReference type="Pfam" id="PF00250">
    <property type="entry name" value="Forkhead"/>
    <property type="match status" value="1"/>
</dbReference>
<dbReference type="InterPro" id="IPR036388">
    <property type="entry name" value="WH-like_DNA-bd_sf"/>
</dbReference>
<gene>
    <name evidence="8" type="primary">foxg1a</name>
</gene>
<proteinExistence type="predicted"/>
<dbReference type="AlphaFoldDB" id="A0A2I4AII3"/>
<feature type="compositionally biased region" description="Basic residues" evidence="5">
    <location>
        <begin position="39"/>
        <end position="50"/>
    </location>
</feature>
<dbReference type="GO" id="GO:0003700">
    <property type="term" value="F:DNA-binding transcription factor activity"/>
    <property type="evidence" value="ECO:0007669"/>
    <property type="project" value="InterPro"/>
</dbReference>
<dbReference type="SUPFAM" id="SSF46785">
    <property type="entry name" value="Winged helix' DNA-binding domain"/>
    <property type="match status" value="1"/>
</dbReference>
<dbReference type="Gene3D" id="1.10.10.10">
    <property type="entry name" value="Winged helix-like DNA-binding domain superfamily/Winged helix DNA-binding domain"/>
    <property type="match status" value="1"/>
</dbReference>
<organism evidence="7 8">
    <name type="scientific">Austrofundulus limnaeus</name>
    <name type="common">Annual killifish</name>
    <dbReference type="NCBI Taxonomy" id="52670"/>
    <lineage>
        <taxon>Eukaryota</taxon>
        <taxon>Metazoa</taxon>
        <taxon>Chordata</taxon>
        <taxon>Craniata</taxon>
        <taxon>Vertebrata</taxon>
        <taxon>Euteleostomi</taxon>
        <taxon>Actinopterygii</taxon>
        <taxon>Neopterygii</taxon>
        <taxon>Teleostei</taxon>
        <taxon>Neoteleostei</taxon>
        <taxon>Acanthomorphata</taxon>
        <taxon>Ovalentaria</taxon>
        <taxon>Atherinomorphae</taxon>
        <taxon>Cyprinodontiformes</taxon>
        <taxon>Rivulidae</taxon>
        <taxon>Austrofundulus</taxon>
    </lineage>
</organism>
<feature type="compositionally biased region" description="Basic and acidic residues" evidence="5">
    <location>
        <begin position="79"/>
        <end position="118"/>
    </location>
</feature>
<dbReference type="PROSITE" id="PS50039">
    <property type="entry name" value="FORK_HEAD_3"/>
    <property type="match status" value="1"/>
</dbReference>
<dbReference type="PRINTS" id="PR00053">
    <property type="entry name" value="FORKHEAD"/>
</dbReference>
<dbReference type="Proteomes" id="UP000192220">
    <property type="component" value="Unplaced"/>
</dbReference>
<comment type="subcellular location">
    <subcellularLocation>
        <location evidence="1 4">Nucleus</location>
    </subcellularLocation>
</comment>
<keyword evidence="7" id="KW-1185">Reference proteome</keyword>
<dbReference type="PROSITE" id="PS00658">
    <property type="entry name" value="FORK_HEAD_2"/>
    <property type="match status" value="1"/>
</dbReference>
<dbReference type="CTD" id="30274"/>
<dbReference type="PANTHER" id="PTHR46617">
    <property type="entry name" value="FORKHEAD BOX PROTEIN G1"/>
    <property type="match status" value="1"/>
</dbReference>
<evidence type="ECO:0000256" key="4">
    <source>
        <dbReference type="PROSITE-ProRule" id="PRU00089"/>
    </source>
</evidence>
<accession>A0A2I4AII3</accession>
<evidence type="ECO:0000313" key="8">
    <source>
        <dbReference type="RefSeq" id="XP_013855323.1"/>
    </source>
</evidence>
<dbReference type="RefSeq" id="XP_013855323.1">
    <property type="nucleotide sequence ID" value="XM_013999869.1"/>
</dbReference>
<evidence type="ECO:0000256" key="2">
    <source>
        <dbReference type="ARBA" id="ARBA00023125"/>
    </source>
</evidence>
<feature type="compositionally biased region" description="Low complexity" evidence="5">
    <location>
        <begin position="370"/>
        <end position="387"/>
    </location>
</feature>
<evidence type="ECO:0000256" key="3">
    <source>
        <dbReference type="ARBA" id="ARBA00034868"/>
    </source>
</evidence>
<feature type="region of interest" description="Disordered" evidence="5">
    <location>
        <begin position="363"/>
        <end position="389"/>
    </location>
</feature>
<name>A0A2I4AII3_AUSLI</name>
<evidence type="ECO:0000259" key="6">
    <source>
        <dbReference type="PROSITE" id="PS50039"/>
    </source>
</evidence>
<dbReference type="InterPro" id="IPR047208">
    <property type="entry name" value="FOXG1"/>
</dbReference>
<feature type="compositionally biased region" description="Basic and acidic residues" evidence="5">
    <location>
        <begin position="1"/>
        <end position="12"/>
    </location>
</feature>
<dbReference type="OrthoDB" id="5954824at2759"/>
<dbReference type="CDD" id="cd20021">
    <property type="entry name" value="FH_FOXG"/>
    <property type="match status" value="1"/>
</dbReference>
<keyword evidence="2 4" id="KW-0238">DNA-binding</keyword>
<dbReference type="PROSITE" id="PS00657">
    <property type="entry name" value="FORK_HEAD_1"/>
    <property type="match status" value="1"/>
</dbReference>
<dbReference type="InterPro" id="IPR001766">
    <property type="entry name" value="Fork_head_dom"/>
</dbReference>
<dbReference type="GeneID" id="106511125"/>
<dbReference type="KEGG" id="alim:106511125"/>
<protein>
    <recommendedName>
        <fullName evidence="3">Forkhead box protein G1</fullName>
    </recommendedName>
</protein>
<feature type="domain" description="Fork-head" evidence="6">
    <location>
        <begin position="118"/>
        <end position="212"/>
    </location>
</feature>
<feature type="DNA-binding region" description="Fork-head" evidence="4">
    <location>
        <begin position="118"/>
        <end position="212"/>
    </location>
</feature>
<dbReference type="InterPro" id="IPR036390">
    <property type="entry name" value="WH_DNA-bd_sf"/>
</dbReference>
<dbReference type="GO" id="GO:0006357">
    <property type="term" value="P:regulation of transcription by RNA polymerase II"/>
    <property type="evidence" value="ECO:0007669"/>
    <property type="project" value="TreeGrafter"/>
</dbReference>
<sequence length="430" mass="46665">MLDMGERREVKMIPKSSFSINSLVPEAVQSDNSSSQNHQNHHQNQHHLHHQNQNQNQNQHRPAEDAEQKAPPPAPQPDPKAEPKPEGGSEPEDKKDGKDADGTGSEKDGEKKSGKYEKPPFSYNALIMMAIRQSPEKRLTLNGIYEFIMKNFPYYRENKQGWQNSIRHNLSLNKCFVKVPRHYDDPGKGNYWMLDPSSDDVFIGGTTGKLRRRSTTSRAKLAFKRGARLTSGLTFMDRAGSLYWPMSPFLSLHHPRSGLSYNGASSGYPGHPMSYGSMLTQNISNNHSSFPASNGLSMDRLVGSDLPYATHHLTAAALAASAVPCGLSVPCSGTTYSLNPCSVNLLAGQTSYFFPHVPHPSGTGTGGSLQAARASASNSPQAPSSSSLPCDALRPALSGSLPAFSSGLSGGLADYFTHPNQNQGSNPLIH</sequence>
<dbReference type="InterPro" id="IPR030456">
    <property type="entry name" value="TF_fork_head_CS_2"/>
</dbReference>
<feature type="compositionally biased region" description="Low complexity" evidence="5">
    <location>
        <begin position="51"/>
        <end position="60"/>
    </location>
</feature>